<evidence type="ECO:0000313" key="4">
    <source>
        <dbReference type="Proteomes" id="UP001501725"/>
    </source>
</evidence>
<comment type="caution">
    <text evidence="3">The sequence shown here is derived from an EMBL/GenBank/DDBJ whole genome shotgun (WGS) entry which is preliminary data.</text>
</comment>
<accession>A0ABP8HNS5</accession>
<organism evidence="3 4">
    <name type="scientific">Flaviaesturariibacter amylovorans</name>
    <dbReference type="NCBI Taxonomy" id="1084520"/>
    <lineage>
        <taxon>Bacteria</taxon>
        <taxon>Pseudomonadati</taxon>
        <taxon>Bacteroidota</taxon>
        <taxon>Chitinophagia</taxon>
        <taxon>Chitinophagales</taxon>
        <taxon>Chitinophagaceae</taxon>
        <taxon>Flaviaestuariibacter</taxon>
    </lineage>
</organism>
<dbReference type="Gene3D" id="3.40.50.720">
    <property type="entry name" value="NAD(P)-binding Rossmann-like Domain"/>
    <property type="match status" value="1"/>
</dbReference>
<dbReference type="InterPro" id="IPR036291">
    <property type="entry name" value="NAD(P)-bd_dom_sf"/>
</dbReference>
<dbReference type="PROSITE" id="PS00061">
    <property type="entry name" value="ADH_SHORT"/>
    <property type="match status" value="1"/>
</dbReference>
<protein>
    <submittedName>
        <fullName evidence="3">SDR family oxidoreductase</fullName>
    </submittedName>
</protein>
<dbReference type="InterPro" id="IPR020904">
    <property type="entry name" value="Sc_DH/Rdtase_CS"/>
</dbReference>
<keyword evidence="4" id="KW-1185">Reference proteome</keyword>
<dbReference type="EMBL" id="BAABGY010000016">
    <property type="protein sequence ID" value="GAA4341977.1"/>
    <property type="molecule type" value="Genomic_DNA"/>
</dbReference>
<dbReference type="SUPFAM" id="SSF51735">
    <property type="entry name" value="NAD(P)-binding Rossmann-fold domains"/>
    <property type="match status" value="1"/>
</dbReference>
<dbReference type="Proteomes" id="UP001501725">
    <property type="component" value="Unassembled WGS sequence"/>
</dbReference>
<dbReference type="PANTHER" id="PTHR43976:SF9">
    <property type="entry name" value="OXIDOREDUCTASE"/>
    <property type="match status" value="1"/>
</dbReference>
<dbReference type="CDD" id="cd05374">
    <property type="entry name" value="17beta-HSD-like_SDR_c"/>
    <property type="match status" value="1"/>
</dbReference>
<dbReference type="InterPro" id="IPR057326">
    <property type="entry name" value="KR_dom"/>
</dbReference>
<evidence type="ECO:0000313" key="3">
    <source>
        <dbReference type="EMBL" id="GAA4341977.1"/>
    </source>
</evidence>
<comment type="similarity">
    <text evidence="1">Belongs to the short-chain dehydrogenases/reductases (SDR) family.</text>
</comment>
<dbReference type="InterPro" id="IPR051911">
    <property type="entry name" value="SDR_oxidoreductase"/>
</dbReference>
<dbReference type="SMART" id="SM00822">
    <property type="entry name" value="PKS_KR"/>
    <property type="match status" value="1"/>
</dbReference>
<name>A0ABP8HNS5_9BACT</name>
<feature type="domain" description="Ketoreductase" evidence="2">
    <location>
        <begin position="4"/>
        <end position="185"/>
    </location>
</feature>
<dbReference type="PRINTS" id="PR00081">
    <property type="entry name" value="GDHRDH"/>
</dbReference>
<dbReference type="PANTHER" id="PTHR43976">
    <property type="entry name" value="SHORT CHAIN DEHYDROGENASE"/>
    <property type="match status" value="1"/>
</dbReference>
<reference evidence="4" key="1">
    <citation type="journal article" date="2019" name="Int. J. Syst. Evol. Microbiol.">
        <title>The Global Catalogue of Microorganisms (GCM) 10K type strain sequencing project: providing services to taxonomists for standard genome sequencing and annotation.</title>
        <authorList>
            <consortium name="The Broad Institute Genomics Platform"/>
            <consortium name="The Broad Institute Genome Sequencing Center for Infectious Disease"/>
            <person name="Wu L."/>
            <person name="Ma J."/>
        </authorList>
    </citation>
    <scope>NUCLEOTIDE SEQUENCE [LARGE SCALE GENOMIC DNA]</scope>
    <source>
        <strain evidence="4">JCM 17919</strain>
    </source>
</reference>
<dbReference type="InterPro" id="IPR002347">
    <property type="entry name" value="SDR_fam"/>
</dbReference>
<dbReference type="RefSeq" id="WP_345257783.1">
    <property type="nucleotide sequence ID" value="NZ_BAABGY010000016.1"/>
</dbReference>
<dbReference type="Pfam" id="PF00106">
    <property type="entry name" value="adh_short"/>
    <property type="match status" value="1"/>
</dbReference>
<evidence type="ECO:0000256" key="1">
    <source>
        <dbReference type="RuleBase" id="RU000363"/>
    </source>
</evidence>
<evidence type="ECO:0000259" key="2">
    <source>
        <dbReference type="SMART" id="SM00822"/>
    </source>
</evidence>
<proteinExistence type="inferred from homology"/>
<gene>
    <name evidence="3" type="ORF">GCM10023184_40860</name>
</gene>
<sequence>MEKKVILVTGTNSGFGRRYAATLSAAGHLVYATMRDADGRNAEAAADLRQLPGVRVLELELADAASVQRAVHTVVEEQGRIDVLINNAGTFSGGLAETFTDADVERLFDVHLKGTWRAIREVLPHMRRQGEGLIINTSSVLGRFSSPFMAFYNSAKFAVEGLTESLHYEVRPLGVDVVLLQPGAFPTDIFSKAGKGSDESVAAAYGALADVPAQIGAGIAQLFETVKPDPQEVADAVLRLVETPKGKRPLRTVVDRVTGAHVEAANEKVSEGYREFVSAFGLGALLQ</sequence>
<dbReference type="PRINTS" id="PR00080">
    <property type="entry name" value="SDRFAMILY"/>
</dbReference>